<evidence type="ECO:0000256" key="3">
    <source>
        <dbReference type="ARBA" id="ARBA00022553"/>
    </source>
</evidence>
<dbReference type="Pfam" id="PF00690">
    <property type="entry name" value="Cation_ATPase_N"/>
    <property type="match status" value="1"/>
</dbReference>
<evidence type="ECO:0000313" key="15">
    <source>
        <dbReference type="Proteomes" id="UP001165082"/>
    </source>
</evidence>
<organism evidence="14 15">
    <name type="scientific">Triparma retinervis</name>
    <dbReference type="NCBI Taxonomy" id="2557542"/>
    <lineage>
        <taxon>Eukaryota</taxon>
        <taxon>Sar</taxon>
        <taxon>Stramenopiles</taxon>
        <taxon>Ochrophyta</taxon>
        <taxon>Bolidophyceae</taxon>
        <taxon>Parmales</taxon>
        <taxon>Triparmaceae</taxon>
        <taxon>Triparma</taxon>
    </lineage>
</organism>
<dbReference type="InterPro" id="IPR004014">
    <property type="entry name" value="ATPase_P-typ_cation-transptr_N"/>
</dbReference>
<proteinExistence type="inferred from homology"/>
<dbReference type="EMBL" id="BRXZ01000147">
    <property type="protein sequence ID" value="GMI06163.1"/>
    <property type="molecule type" value="Genomic_DNA"/>
</dbReference>
<dbReference type="InterPro" id="IPR036412">
    <property type="entry name" value="HAD-like_sf"/>
</dbReference>
<feature type="transmembrane region" description="Helical" evidence="12">
    <location>
        <begin position="236"/>
        <end position="257"/>
    </location>
</feature>
<evidence type="ECO:0000256" key="5">
    <source>
        <dbReference type="ARBA" id="ARBA00022723"/>
    </source>
</evidence>
<dbReference type="Pfam" id="PF00122">
    <property type="entry name" value="E1-E2_ATPase"/>
    <property type="match status" value="1"/>
</dbReference>
<dbReference type="InterPro" id="IPR023214">
    <property type="entry name" value="HAD_sf"/>
</dbReference>
<evidence type="ECO:0000256" key="10">
    <source>
        <dbReference type="ARBA" id="ARBA00022989"/>
    </source>
</evidence>
<dbReference type="PRINTS" id="PR00119">
    <property type="entry name" value="CATATPASE"/>
</dbReference>
<keyword evidence="6" id="KW-0547">Nucleotide-binding</keyword>
<feature type="transmembrane region" description="Helical" evidence="12">
    <location>
        <begin position="649"/>
        <end position="671"/>
    </location>
</feature>
<dbReference type="GO" id="GO:0016020">
    <property type="term" value="C:membrane"/>
    <property type="evidence" value="ECO:0007669"/>
    <property type="project" value="UniProtKB-SubCell"/>
</dbReference>
<dbReference type="GO" id="GO:0016887">
    <property type="term" value="F:ATP hydrolysis activity"/>
    <property type="evidence" value="ECO:0007669"/>
    <property type="project" value="InterPro"/>
</dbReference>
<dbReference type="GO" id="GO:0005524">
    <property type="term" value="F:ATP binding"/>
    <property type="evidence" value="ECO:0007669"/>
    <property type="project" value="UniProtKB-KW"/>
</dbReference>
<dbReference type="FunFam" id="3.40.50.1000:FF:000211">
    <property type="entry name" value="Plasma membrane ATPase"/>
    <property type="match status" value="1"/>
</dbReference>
<dbReference type="SFLD" id="SFLDF00027">
    <property type="entry name" value="p-type_atpase"/>
    <property type="match status" value="1"/>
</dbReference>
<feature type="domain" description="Cation-transporting P-type ATPase N-terminal" evidence="13">
    <location>
        <begin position="14"/>
        <end position="83"/>
    </location>
</feature>
<keyword evidence="9" id="KW-1278">Translocase</keyword>
<dbReference type="PRINTS" id="PR00120">
    <property type="entry name" value="HATPASE"/>
</dbReference>
<dbReference type="AlphaFoldDB" id="A0A9W7CHX4"/>
<evidence type="ECO:0000256" key="4">
    <source>
        <dbReference type="ARBA" id="ARBA00022692"/>
    </source>
</evidence>
<comment type="similarity">
    <text evidence="2">Belongs to the cation transport ATPase (P-type) (TC 3.A.3) family. Type IIIA subfamily.</text>
</comment>
<keyword evidence="5" id="KW-0479">Metal-binding</keyword>
<keyword evidence="10 12" id="KW-1133">Transmembrane helix</keyword>
<dbReference type="SUPFAM" id="SSF81665">
    <property type="entry name" value="Calcium ATPase, transmembrane domain M"/>
    <property type="match status" value="1"/>
</dbReference>
<feature type="transmembrane region" description="Helical" evidence="12">
    <location>
        <begin position="677"/>
        <end position="695"/>
    </location>
</feature>
<dbReference type="Proteomes" id="UP001165082">
    <property type="component" value="Unassembled WGS sequence"/>
</dbReference>
<dbReference type="PANTHER" id="PTHR42861">
    <property type="entry name" value="CALCIUM-TRANSPORTING ATPASE"/>
    <property type="match status" value="1"/>
</dbReference>
<dbReference type="InterPro" id="IPR023298">
    <property type="entry name" value="ATPase_P-typ_TM_dom_sf"/>
</dbReference>
<feature type="transmembrane region" description="Helical" evidence="12">
    <location>
        <begin position="754"/>
        <end position="774"/>
    </location>
</feature>
<gene>
    <name evidence="14" type="ORF">TrRE_jg12744</name>
</gene>
<keyword evidence="8" id="KW-0460">Magnesium</keyword>
<dbReference type="GO" id="GO:0046872">
    <property type="term" value="F:metal ion binding"/>
    <property type="evidence" value="ECO:0007669"/>
    <property type="project" value="UniProtKB-KW"/>
</dbReference>
<keyword evidence="3" id="KW-0597">Phosphoprotein</keyword>
<comment type="caution">
    <text evidence="14">The sequence shown here is derived from an EMBL/GenBank/DDBJ whole genome shotgun (WGS) entry which is preliminary data.</text>
</comment>
<evidence type="ECO:0000256" key="1">
    <source>
        <dbReference type="ARBA" id="ARBA00004141"/>
    </source>
</evidence>
<evidence type="ECO:0000256" key="8">
    <source>
        <dbReference type="ARBA" id="ARBA00022842"/>
    </source>
</evidence>
<protein>
    <recommendedName>
        <fullName evidence="13">Cation-transporting P-type ATPase N-terminal domain-containing protein</fullName>
    </recommendedName>
</protein>
<dbReference type="Gene3D" id="3.40.1110.10">
    <property type="entry name" value="Calcium-transporting ATPase, cytoplasmic domain N"/>
    <property type="match status" value="1"/>
</dbReference>
<dbReference type="SUPFAM" id="SSF56784">
    <property type="entry name" value="HAD-like"/>
    <property type="match status" value="1"/>
</dbReference>
<dbReference type="SMART" id="SM00831">
    <property type="entry name" value="Cation_ATPase_N"/>
    <property type="match status" value="1"/>
</dbReference>
<accession>A0A9W7CHX4</accession>
<dbReference type="Gene3D" id="1.20.1110.10">
    <property type="entry name" value="Calcium-transporting ATPase, transmembrane domain"/>
    <property type="match status" value="1"/>
</dbReference>
<keyword evidence="7" id="KW-0067">ATP-binding</keyword>
<feature type="transmembrane region" description="Helical" evidence="12">
    <location>
        <begin position="277"/>
        <end position="301"/>
    </location>
</feature>
<dbReference type="NCBIfam" id="TIGR01494">
    <property type="entry name" value="ATPase_P-type"/>
    <property type="match status" value="2"/>
</dbReference>
<evidence type="ECO:0000313" key="14">
    <source>
        <dbReference type="EMBL" id="GMI06163.1"/>
    </source>
</evidence>
<dbReference type="PROSITE" id="PS00154">
    <property type="entry name" value="ATPASE_E1_E2"/>
    <property type="match status" value="1"/>
</dbReference>
<keyword evidence="4 12" id="KW-0812">Transmembrane</keyword>
<dbReference type="SFLD" id="SFLDG00002">
    <property type="entry name" value="C1.7:_P-type_atpase_like"/>
    <property type="match status" value="1"/>
</dbReference>
<dbReference type="OrthoDB" id="116380at2759"/>
<dbReference type="InterPro" id="IPR008250">
    <property type="entry name" value="ATPase_P-typ_transduc_dom_A_sf"/>
</dbReference>
<dbReference type="SUPFAM" id="SSF81653">
    <property type="entry name" value="Calcium ATPase, transduction domain A"/>
    <property type="match status" value="1"/>
</dbReference>
<evidence type="ECO:0000256" key="9">
    <source>
        <dbReference type="ARBA" id="ARBA00022967"/>
    </source>
</evidence>
<feature type="transmembrane region" description="Helical" evidence="12">
    <location>
        <begin position="828"/>
        <end position="850"/>
    </location>
</feature>
<dbReference type="SFLD" id="SFLDS00003">
    <property type="entry name" value="Haloacid_Dehalogenase"/>
    <property type="match status" value="1"/>
</dbReference>
<dbReference type="Pfam" id="PF00702">
    <property type="entry name" value="Hydrolase"/>
    <property type="match status" value="1"/>
</dbReference>
<feature type="transmembrane region" description="Helical" evidence="12">
    <location>
        <begin position="69"/>
        <end position="96"/>
    </location>
</feature>
<keyword evidence="11 12" id="KW-0472">Membrane</keyword>
<dbReference type="InterPro" id="IPR018303">
    <property type="entry name" value="ATPase_P-typ_P_site"/>
</dbReference>
<evidence type="ECO:0000256" key="12">
    <source>
        <dbReference type="SAM" id="Phobius"/>
    </source>
</evidence>
<dbReference type="InterPro" id="IPR059000">
    <property type="entry name" value="ATPase_P-type_domA"/>
</dbReference>
<dbReference type="Gene3D" id="3.40.50.1000">
    <property type="entry name" value="HAD superfamily/HAD-like"/>
    <property type="match status" value="1"/>
</dbReference>
<dbReference type="InterPro" id="IPR023299">
    <property type="entry name" value="ATPase_P-typ_cyto_dom_N"/>
</dbReference>
<evidence type="ECO:0000256" key="6">
    <source>
        <dbReference type="ARBA" id="ARBA00022741"/>
    </source>
</evidence>
<dbReference type="Gene3D" id="2.70.150.10">
    <property type="entry name" value="Calcium-transporting ATPase, cytoplasmic transduction domain A"/>
    <property type="match status" value="1"/>
</dbReference>
<comment type="subcellular location">
    <subcellularLocation>
        <location evidence="1">Membrane</location>
        <topology evidence="1">Multi-pass membrane protein</topology>
    </subcellularLocation>
</comment>
<dbReference type="InterPro" id="IPR044492">
    <property type="entry name" value="P_typ_ATPase_HD_dom"/>
</dbReference>
<name>A0A9W7CHX4_9STRA</name>
<evidence type="ECO:0000256" key="7">
    <source>
        <dbReference type="ARBA" id="ARBA00022840"/>
    </source>
</evidence>
<keyword evidence="15" id="KW-1185">Reference proteome</keyword>
<dbReference type="InterPro" id="IPR001757">
    <property type="entry name" value="P_typ_ATPase"/>
</dbReference>
<sequence>MSNASMSDASMSDNSESQTKEIVETDLSVGLTTQGYEASLNEWGRNVVDCKPVNKCALFISQFMGLMQLLLLICACLSAAFGDFADFGIIIGLVCVNGILGYKEEAAALAALDELTKHISSSVTCVRDGKGVSVSVEDLVPGDIVLLVGGVMVPADVVHRKGDVLQVDTAALTGEPIPRKYPGEHGRMVMMGCTVCEGEAYVQVVGTGVNTETGRASKDVYEDKTKHVVSLFEVKIMMVVYSVIAFSVAVVFIQFMIQGFLRDQFSGFASRYDKLIVNSLAIIVASIPIALPLVMHVSMAIGIKDLARVHRAVVTSVPALQDVASMSVLCSDKTGTLTTARITIISSKIVHTSSFTASDVLLYASACANRDKLGDPIDSAILRSLPSPHSASGGWTQERLVGFTPIVKRTLAFCTTPEGDKVVIAKGILSKIIDTSSGGADGAELQWEVTQGAPTRARMEAEDLELSRAGYKTIAVAVSFDEGATFSLVGILPMLDPPREDTARTISYLHKANVSVKMITGDHKNIAIETGRLIGLGTNIHSASECREDDAETRDLIWNADGFAQVLPSDKRRVIKVIRHDFGCVIGMTGDGVNDAPALSAAQVGVAVEGATDAAKNAAAIILTDPGLSPIFGAVCMSREIFRKVKSYVVYRIACSIYIVLTLCTLIFVSACSVDSVLIVLLALLNDLSMLPIAHDKVSASRNPEIPKVKDIIIRCVFFGVAATAVGMVYFYTINPMSDVNSSVYTLPFYNVRLEFFCSIQTSATIWLYMTILSESLIFSVRVTHNWFFAKPYPSVYLVGSVFMTDVVFSVLAGVWKNMFFADILITWAFAIGSFLLVDAFKVLFFVGILGEDSGETISFEEFKEGLDEEVARRASLPPVNPDADPESAGVEVERLAAKEARLSNHKRHTLEVSERNGHREVSKKGFLKAIGWRRVARFHKEHMFHTHRESTNVHYHNKGGEHGGMSKEE</sequence>
<evidence type="ECO:0000259" key="13">
    <source>
        <dbReference type="SMART" id="SM00831"/>
    </source>
</evidence>
<feature type="transmembrane region" description="Helical" evidence="12">
    <location>
        <begin position="716"/>
        <end position="734"/>
    </location>
</feature>
<reference evidence="14" key="1">
    <citation type="submission" date="2022-07" db="EMBL/GenBank/DDBJ databases">
        <title>Genome analysis of Parmales, a sister group of diatoms, reveals the evolutionary specialization of diatoms from phago-mixotrophs to photoautotrophs.</title>
        <authorList>
            <person name="Ban H."/>
            <person name="Sato S."/>
            <person name="Yoshikawa S."/>
            <person name="Kazumasa Y."/>
            <person name="Nakamura Y."/>
            <person name="Ichinomiya M."/>
            <person name="Saitoh K."/>
            <person name="Sato N."/>
            <person name="Blanc-Mathieu R."/>
            <person name="Endo H."/>
            <person name="Kuwata A."/>
            <person name="Ogata H."/>
        </authorList>
    </citation>
    <scope>NUCLEOTIDE SEQUENCE</scope>
</reference>
<evidence type="ECO:0000256" key="11">
    <source>
        <dbReference type="ARBA" id="ARBA00023136"/>
    </source>
</evidence>
<feature type="transmembrane region" description="Helical" evidence="12">
    <location>
        <begin position="795"/>
        <end position="816"/>
    </location>
</feature>
<evidence type="ECO:0000256" key="2">
    <source>
        <dbReference type="ARBA" id="ARBA00008804"/>
    </source>
</evidence>